<name>A0A315ZF75_SEDFL</name>
<dbReference type="RefSeq" id="WP_109615345.1">
    <property type="nucleotide sequence ID" value="NZ_QGDO01000001.1"/>
</dbReference>
<organism evidence="1 2">
    <name type="scientific">Sediminitomix flava</name>
    <dbReference type="NCBI Taxonomy" id="379075"/>
    <lineage>
        <taxon>Bacteria</taxon>
        <taxon>Pseudomonadati</taxon>
        <taxon>Bacteroidota</taxon>
        <taxon>Cytophagia</taxon>
        <taxon>Cytophagales</taxon>
        <taxon>Flammeovirgaceae</taxon>
        <taxon>Sediminitomix</taxon>
    </lineage>
</organism>
<keyword evidence="2" id="KW-1185">Reference proteome</keyword>
<comment type="caution">
    <text evidence="1">The sequence shown here is derived from an EMBL/GenBank/DDBJ whole genome shotgun (WGS) entry which is preliminary data.</text>
</comment>
<gene>
    <name evidence="1" type="ORF">BC781_101155</name>
</gene>
<accession>A0A315ZF75</accession>
<dbReference type="AlphaFoldDB" id="A0A315ZF75"/>
<evidence type="ECO:0000313" key="1">
    <source>
        <dbReference type="EMBL" id="PWJ43809.1"/>
    </source>
</evidence>
<dbReference type="EMBL" id="QGDO01000001">
    <property type="protein sequence ID" value="PWJ43809.1"/>
    <property type="molecule type" value="Genomic_DNA"/>
</dbReference>
<sequence length="132" mass="15332">MERRDFLKDKIEQVGRVLGKMIANFMGAKSQGNTAQGIEISNQYLQTELDIDIDQILKLEKEDLKSYLTERNLTAEHLETLVSYLIELGDYHQDQQYYQKAIILNEIADEISNTLSLMRMGVTEQIKMKMNQ</sequence>
<evidence type="ECO:0000313" key="2">
    <source>
        <dbReference type="Proteomes" id="UP000245535"/>
    </source>
</evidence>
<dbReference type="Proteomes" id="UP000245535">
    <property type="component" value="Unassembled WGS sequence"/>
</dbReference>
<proteinExistence type="predicted"/>
<dbReference type="OrthoDB" id="1494649at2"/>
<reference evidence="1 2" key="1">
    <citation type="submission" date="2018-03" db="EMBL/GenBank/DDBJ databases">
        <title>Genomic Encyclopedia of Archaeal and Bacterial Type Strains, Phase II (KMG-II): from individual species to whole genera.</title>
        <authorList>
            <person name="Goeker M."/>
        </authorList>
    </citation>
    <scope>NUCLEOTIDE SEQUENCE [LARGE SCALE GENOMIC DNA]</scope>
    <source>
        <strain evidence="1 2">DSM 28229</strain>
    </source>
</reference>
<protein>
    <submittedName>
        <fullName evidence="1">Uncharacterized protein</fullName>
    </submittedName>
</protein>